<dbReference type="SMART" id="SM00382">
    <property type="entry name" value="AAA"/>
    <property type="match status" value="1"/>
</dbReference>
<evidence type="ECO:0000256" key="1">
    <source>
        <dbReference type="ARBA" id="ARBA00022741"/>
    </source>
</evidence>
<dbReference type="GO" id="GO:0005524">
    <property type="term" value="F:ATP binding"/>
    <property type="evidence" value="ECO:0007669"/>
    <property type="project" value="UniProtKB-KW"/>
</dbReference>
<evidence type="ECO:0000313" key="5">
    <source>
        <dbReference type="Proteomes" id="UP000232323"/>
    </source>
</evidence>
<name>A0A250X4H3_9CHLO</name>
<dbReference type="GO" id="GO:0016887">
    <property type="term" value="F:ATP hydrolysis activity"/>
    <property type="evidence" value="ECO:0007669"/>
    <property type="project" value="InterPro"/>
</dbReference>
<keyword evidence="5" id="KW-1185">Reference proteome</keyword>
<comment type="caution">
    <text evidence="4">The sequence shown here is derived from an EMBL/GenBank/DDBJ whole genome shotgun (WGS) entry which is preliminary data.</text>
</comment>
<dbReference type="SUPFAM" id="SSF52540">
    <property type="entry name" value="P-loop containing nucleoside triphosphate hydrolases"/>
    <property type="match status" value="1"/>
</dbReference>
<dbReference type="Pfam" id="PF00005">
    <property type="entry name" value="ABC_tran"/>
    <property type="match status" value="1"/>
</dbReference>
<organism evidence="4 5">
    <name type="scientific">Chlamydomonas eustigma</name>
    <dbReference type="NCBI Taxonomy" id="1157962"/>
    <lineage>
        <taxon>Eukaryota</taxon>
        <taxon>Viridiplantae</taxon>
        <taxon>Chlorophyta</taxon>
        <taxon>core chlorophytes</taxon>
        <taxon>Chlorophyceae</taxon>
        <taxon>CS clade</taxon>
        <taxon>Chlamydomonadales</taxon>
        <taxon>Chlamydomonadaceae</taxon>
        <taxon>Chlamydomonas</taxon>
    </lineage>
</organism>
<gene>
    <name evidence="4" type="ORF">CEUSTIGMA_g5398.t1</name>
</gene>
<dbReference type="InterPro" id="IPR017871">
    <property type="entry name" value="ABC_transporter-like_CS"/>
</dbReference>
<evidence type="ECO:0000259" key="3">
    <source>
        <dbReference type="PROSITE" id="PS50893"/>
    </source>
</evidence>
<dbReference type="Proteomes" id="UP000232323">
    <property type="component" value="Unassembled WGS sequence"/>
</dbReference>
<keyword evidence="2" id="KW-0067">ATP-binding</keyword>
<dbReference type="PANTHER" id="PTHR43119">
    <property type="entry name" value="ABC TRANSPORT PROTEIN ATP-BINDING COMPONENT-RELATED"/>
    <property type="match status" value="1"/>
</dbReference>
<reference evidence="4 5" key="1">
    <citation type="submission" date="2017-08" db="EMBL/GenBank/DDBJ databases">
        <title>Acidophilic green algal genome provides insights into adaptation to an acidic environment.</title>
        <authorList>
            <person name="Hirooka S."/>
            <person name="Hirose Y."/>
            <person name="Kanesaki Y."/>
            <person name="Higuchi S."/>
            <person name="Fujiwara T."/>
            <person name="Onuma R."/>
            <person name="Era A."/>
            <person name="Ohbayashi R."/>
            <person name="Uzuka A."/>
            <person name="Nozaki H."/>
            <person name="Yoshikawa H."/>
            <person name="Miyagishima S.Y."/>
        </authorList>
    </citation>
    <scope>NUCLEOTIDE SEQUENCE [LARGE SCALE GENOMIC DNA]</scope>
    <source>
        <strain evidence="4 5">NIES-2499</strain>
    </source>
</reference>
<dbReference type="CDD" id="cd00267">
    <property type="entry name" value="ABC_ATPase"/>
    <property type="match status" value="1"/>
</dbReference>
<sequence>MDCKFEVQGLKRILGESLLFSDINFTLSGSERLFVTGPSGVGKTLFLRLLACLDEAQGGELRLNGKTPSDYGFPAWRALVTYVPQSRVNFKGTPAEFYFQAQQFASQKGRPRGDLPTLINDLGLEHVVLNQAWTELSGGQAQRVAIAIAVALRPAVLLLDEPTSACDQVSVRRVEKVLQDSGCTLIWISHDPEQPSRLGGKVLELPGGTLTDIAPALLAEAGGGSATSSSERLEARLPVSAAVPAGL</sequence>
<dbReference type="PROSITE" id="PS50893">
    <property type="entry name" value="ABC_TRANSPORTER_2"/>
    <property type="match status" value="1"/>
</dbReference>
<dbReference type="EMBL" id="BEGY01000028">
    <property type="protein sequence ID" value="GAX77956.1"/>
    <property type="molecule type" value="Genomic_DNA"/>
</dbReference>
<dbReference type="OrthoDB" id="6593433at2759"/>
<dbReference type="Gene3D" id="3.40.50.300">
    <property type="entry name" value="P-loop containing nucleotide triphosphate hydrolases"/>
    <property type="match status" value="1"/>
</dbReference>
<dbReference type="InterPro" id="IPR003439">
    <property type="entry name" value="ABC_transporter-like_ATP-bd"/>
</dbReference>
<dbReference type="PANTHER" id="PTHR43119:SF1">
    <property type="entry name" value="ABC TRANSPORTER DOMAIN-CONTAINING PROTEIN"/>
    <property type="match status" value="1"/>
</dbReference>
<dbReference type="InterPro" id="IPR003593">
    <property type="entry name" value="AAA+_ATPase"/>
</dbReference>
<dbReference type="AlphaFoldDB" id="A0A250X4H3"/>
<keyword evidence="1" id="KW-0547">Nucleotide-binding</keyword>
<protein>
    <recommendedName>
        <fullName evidence="3">ABC transporter domain-containing protein</fullName>
    </recommendedName>
</protein>
<accession>A0A250X4H3</accession>
<proteinExistence type="predicted"/>
<evidence type="ECO:0000313" key="4">
    <source>
        <dbReference type="EMBL" id="GAX77956.1"/>
    </source>
</evidence>
<dbReference type="InterPro" id="IPR027417">
    <property type="entry name" value="P-loop_NTPase"/>
</dbReference>
<dbReference type="PROSITE" id="PS00211">
    <property type="entry name" value="ABC_TRANSPORTER_1"/>
    <property type="match status" value="1"/>
</dbReference>
<evidence type="ECO:0000256" key="2">
    <source>
        <dbReference type="ARBA" id="ARBA00022840"/>
    </source>
</evidence>
<dbReference type="STRING" id="1157962.A0A250X4H3"/>
<feature type="domain" description="ABC transporter" evidence="3">
    <location>
        <begin position="5"/>
        <end position="232"/>
    </location>
</feature>